<organism evidence="2 3">
    <name type="scientific">candidate division WWE3 bacterium RBG_16_37_10</name>
    <dbReference type="NCBI Taxonomy" id="1802610"/>
    <lineage>
        <taxon>Bacteria</taxon>
        <taxon>Katanobacteria</taxon>
    </lineage>
</organism>
<comment type="caution">
    <text evidence="2">The sequence shown here is derived from an EMBL/GenBank/DDBJ whole genome shotgun (WGS) entry which is preliminary data.</text>
</comment>
<protein>
    <submittedName>
        <fullName evidence="2">Uncharacterized protein</fullName>
    </submittedName>
</protein>
<reference evidence="2 3" key="1">
    <citation type="journal article" date="2016" name="Nat. Commun.">
        <title>Thousands of microbial genomes shed light on interconnected biogeochemical processes in an aquifer system.</title>
        <authorList>
            <person name="Anantharaman K."/>
            <person name="Brown C.T."/>
            <person name="Hug L.A."/>
            <person name="Sharon I."/>
            <person name="Castelle C.J."/>
            <person name="Probst A.J."/>
            <person name="Thomas B.C."/>
            <person name="Singh A."/>
            <person name="Wilkins M.J."/>
            <person name="Karaoz U."/>
            <person name="Brodie E.L."/>
            <person name="Williams K.H."/>
            <person name="Hubbard S.S."/>
            <person name="Banfield J.F."/>
        </authorList>
    </citation>
    <scope>NUCLEOTIDE SEQUENCE [LARGE SCALE GENOMIC DNA]</scope>
</reference>
<keyword evidence="1" id="KW-0472">Membrane</keyword>
<proteinExistence type="predicted"/>
<dbReference type="AlphaFoldDB" id="A0A1F4V4U1"/>
<feature type="transmembrane region" description="Helical" evidence="1">
    <location>
        <begin position="6"/>
        <end position="24"/>
    </location>
</feature>
<sequence>MNDNKAKYLLIAIMIIAILSVLSVKQIVLFKPGGPVVNKQNSTTQLEINPQSRPEDVVKTFLTYFNKGLVNQSELRKAWSLMTKSLQKSVTDAGLGSSNLLSNILKALKLEDPAYNSVEIINNGFSEGVFNLDLKLIYPDNIVVRSIKLIIEDEIWKINEVRDVETLKVSDTLAVNSWKILKNNLYEIKYPQNWILNKNTLEDTVIQNSNVTLDKLANYPVGASSVQIRIINIDPAKPLENVVNCQSIPNYSCKYVYLSDRLFKEIKTNTGSSTKLTYIYIGKTSDKNVLLTAAANVETKPELEDMLKSIIATFKIL</sequence>
<name>A0A1F4V4U1_UNCKA</name>
<evidence type="ECO:0000256" key="1">
    <source>
        <dbReference type="SAM" id="Phobius"/>
    </source>
</evidence>
<keyword evidence="1" id="KW-0812">Transmembrane</keyword>
<evidence type="ECO:0000313" key="3">
    <source>
        <dbReference type="Proteomes" id="UP000177371"/>
    </source>
</evidence>
<accession>A0A1F4V4U1</accession>
<dbReference type="Proteomes" id="UP000177371">
    <property type="component" value="Unassembled WGS sequence"/>
</dbReference>
<keyword evidence="1" id="KW-1133">Transmembrane helix</keyword>
<evidence type="ECO:0000313" key="2">
    <source>
        <dbReference type="EMBL" id="OGC52208.1"/>
    </source>
</evidence>
<dbReference type="EMBL" id="MEUT01000001">
    <property type="protein sequence ID" value="OGC52208.1"/>
    <property type="molecule type" value="Genomic_DNA"/>
</dbReference>
<dbReference type="STRING" id="1802610.A2W32_05080"/>
<gene>
    <name evidence="2" type="ORF">A2W32_05080</name>
</gene>